<dbReference type="Gene3D" id="2.115.10.20">
    <property type="entry name" value="Glycosyl hydrolase domain, family 43"/>
    <property type="match status" value="1"/>
</dbReference>
<evidence type="ECO:0000256" key="4">
    <source>
        <dbReference type="ARBA" id="ARBA00023295"/>
    </source>
</evidence>
<dbReference type="SMART" id="SM00640">
    <property type="entry name" value="Glyco_32"/>
    <property type="match status" value="1"/>
</dbReference>
<dbReference type="InterPro" id="IPR013320">
    <property type="entry name" value="ConA-like_dom_sf"/>
</dbReference>
<evidence type="ECO:0000313" key="7">
    <source>
        <dbReference type="Proteomes" id="UP001528411"/>
    </source>
</evidence>
<dbReference type="EMBL" id="JAQOMS010000002">
    <property type="protein sequence ID" value="MDC2887597.1"/>
    <property type="molecule type" value="Genomic_DNA"/>
</dbReference>
<sequence length="655" mass="73708">MKSAATPITTASIKRISPSLGMDIGIMMTTTLRFFANLLALHAFLAVIFFSERALANSVLLTENFDNLAKSNVKLFTQFEQPDSVAGVTGRAWRTDGFYSWGEASVSLQGVNSFTFSTWVALESYPSDLEVTADKLTPSAIVNQRIGDLGFEVYLDTFGRWGLWLATSKGPVNIKATEPFPLYQWNHLAFSLNDKTKTVSLYLNDTLLGKAQMPSFGQFTPANTPLLLAKSHQEVELLNFTINRINGAFDNILLTTEVFSLEKITQMYLTADLSVVDAENALSVPSSRFALDHLRPRYHPMPPANWTNEPHGLVRKNELWHMFYQRTPNGPFKTQMHWGHMVSDDLVTWTDYPDALRPEINQAGFGYDMKGIWSGDVVVDGEQAYAFYTSVNHSDRLTSANPSVSVAMSLDPNLIEWQKVGPIINTQHVEDFRDPYLWQENGNWHMLIGAAYKNYGGLDYYIADKLGPNVKWQHQSNFSSLPYQTMDIGSIIWEMPVFEALTEDVYVLVVNPIGGTIEKYGDPATRGVYWTGTWKNGQFQPHYTKPKMLDVIVGHLSPTVARGEDGAIRAIGIVDERRTAQAQENAGWTHTFSFPRRWFLSQNRLALGQAPAPELVQLRDKLQFNLQKVLISPEPIFVSSELKAYELYIKGQAVE</sequence>
<proteinExistence type="inferred from homology"/>
<dbReference type="InterPro" id="IPR051214">
    <property type="entry name" value="GH32_Enzymes"/>
</dbReference>
<evidence type="ECO:0000313" key="6">
    <source>
        <dbReference type="EMBL" id="MDC2887597.1"/>
    </source>
</evidence>
<organism evidence="6 7">
    <name type="scientific">Psychrosphaera algicola</name>
    <dbReference type="NCBI Taxonomy" id="3023714"/>
    <lineage>
        <taxon>Bacteria</taxon>
        <taxon>Pseudomonadati</taxon>
        <taxon>Pseudomonadota</taxon>
        <taxon>Gammaproteobacteria</taxon>
        <taxon>Alteromonadales</taxon>
        <taxon>Pseudoalteromonadaceae</taxon>
        <taxon>Psychrosphaera</taxon>
    </lineage>
</organism>
<accession>A0ABT5F9G0</accession>
<keyword evidence="7" id="KW-1185">Reference proteome</keyword>
<dbReference type="SUPFAM" id="SSF49899">
    <property type="entry name" value="Concanavalin A-like lectins/glucanases"/>
    <property type="match status" value="1"/>
</dbReference>
<evidence type="ECO:0000259" key="5">
    <source>
        <dbReference type="Pfam" id="PF00251"/>
    </source>
</evidence>
<comment type="similarity">
    <text evidence="1">Belongs to the glycosyl hydrolase 32 family.</text>
</comment>
<reference evidence="6 7" key="1">
    <citation type="submission" date="2023-01" db="EMBL/GenBank/DDBJ databases">
        <title>Psychrosphaera sp. nov., isolated from marine algae.</title>
        <authorList>
            <person name="Bayburt H."/>
            <person name="Choi B.J."/>
            <person name="Kim J.M."/>
            <person name="Choi D.G."/>
            <person name="Jeon C.O."/>
        </authorList>
    </citation>
    <scope>NUCLEOTIDE SEQUENCE [LARGE SCALE GENOMIC DNA]</scope>
    <source>
        <strain evidence="6 7">G1-22</strain>
    </source>
</reference>
<dbReference type="InterPro" id="IPR001362">
    <property type="entry name" value="Glyco_hydro_32"/>
</dbReference>
<dbReference type="CDD" id="cd08996">
    <property type="entry name" value="GH32_FFase"/>
    <property type="match status" value="1"/>
</dbReference>
<feature type="domain" description="Glycosyl hydrolase family 32 N-terminal" evidence="5">
    <location>
        <begin position="299"/>
        <end position="611"/>
    </location>
</feature>
<name>A0ABT5F9G0_9GAMM</name>
<dbReference type="InterPro" id="IPR013148">
    <property type="entry name" value="Glyco_hydro_32_N"/>
</dbReference>
<evidence type="ECO:0000256" key="2">
    <source>
        <dbReference type="ARBA" id="ARBA00012758"/>
    </source>
</evidence>
<dbReference type="Pfam" id="PF13385">
    <property type="entry name" value="Laminin_G_3"/>
    <property type="match status" value="1"/>
</dbReference>
<dbReference type="Pfam" id="PF00251">
    <property type="entry name" value="Glyco_hydro_32N"/>
    <property type="match status" value="1"/>
</dbReference>
<dbReference type="PANTHER" id="PTHR43101:SF1">
    <property type="entry name" value="BETA-FRUCTOSIDASE"/>
    <property type="match status" value="1"/>
</dbReference>
<evidence type="ECO:0000256" key="3">
    <source>
        <dbReference type="ARBA" id="ARBA00022801"/>
    </source>
</evidence>
<keyword evidence="3" id="KW-0378">Hydrolase</keyword>
<keyword evidence="4" id="KW-0326">Glycosidase</keyword>
<dbReference type="SUPFAM" id="SSF75005">
    <property type="entry name" value="Arabinanase/levansucrase/invertase"/>
    <property type="match status" value="1"/>
</dbReference>
<dbReference type="RefSeq" id="WP_272179422.1">
    <property type="nucleotide sequence ID" value="NZ_JAQOMS010000002.1"/>
</dbReference>
<dbReference type="EC" id="3.2.1.26" evidence="2"/>
<dbReference type="Proteomes" id="UP001528411">
    <property type="component" value="Unassembled WGS sequence"/>
</dbReference>
<comment type="caution">
    <text evidence="6">The sequence shown here is derived from an EMBL/GenBank/DDBJ whole genome shotgun (WGS) entry which is preliminary data.</text>
</comment>
<dbReference type="PANTHER" id="PTHR43101">
    <property type="entry name" value="BETA-FRUCTOSIDASE"/>
    <property type="match status" value="1"/>
</dbReference>
<gene>
    <name evidence="6" type="ORF">PN838_00485</name>
</gene>
<dbReference type="InterPro" id="IPR023296">
    <property type="entry name" value="Glyco_hydro_beta-prop_sf"/>
</dbReference>
<evidence type="ECO:0000256" key="1">
    <source>
        <dbReference type="ARBA" id="ARBA00009902"/>
    </source>
</evidence>
<dbReference type="Gene3D" id="2.60.120.200">
    <property type="match status" value="1"/>
</dbReference>
<protein>
    <recommendedName>
        <fullName evidence="2">beta-fructofuranosidase</fullName>
        <ecNumber evidence="2">3.2.1.26</ecNumber>
    </recommendedName>
</protein>